<feature type="transmembrane region" description="Helical" evidence="1">
    <location>
        <begin position="12"/>
        <end position="37"/>
    </location>
</feature>
<evidence type="ECO:0000313" key="3">
    <source>
        <dbReference type="EMBL" id="NML26649.1"/>
    </source>
</evidence>
<evidence type="ECO:0000259" key="2">
    <source>
        <dbReference type="Pfam" id="PF03413"/>
    </source>
</evidence>
<keyword evidence="1" id="KW-0472">Membrane</keyword>
<keyword evidence="1" id="KW-0812">Transmembrane</keyword>
<feature type="transmembrane region" description="Helical" evidence="1">
    <location>
        <begin position="190"/>
        <end position="210"/>
    </location>
</feature>
<feature type="transmembrane region" description="Helical" evidence="1">
    <location>
        <begin position="148"/>
        <end position="169"/>
    </location>
</feature>
<dbReference type="Proteomes" id="UP000580043">
    <property type="component" value="Unassembled WGS sequence"/>
</dbReference>
<evidence type="ECO:0000313" key="4">
    <source>
        <dbReference type="Proteomes" id="UP000580043"/>
    </source>
</evidence>
<feature type="domain" description="PepSY" evidence="2">
    <location>
        <begin position="249"/>
        <end position="309"/>
    </location>
</feature>
<dbReference type="InterPro" id="IPR025711">
    <property type="entry name" value="PepSY"/>
</dbReference>
<dbReference type="Pfam" id="PF03929">
    <property type="entry name" value="PepSY_TM"/>
    <property type="match status" value="1"/>
</dbReference>
<evidence type="ECO:0000256" key="1">
    <source>
        <dbReference type="SAM" id="Phobius"/>
    </source>
</evidence>
<dbReference type="PANTHER" id="PTHR34219:SF3">
    <property type="entry name" value="BLL7967 PROTEIN"/>
    <property type="match status" value="1"/>
</dbReference>
<dbReference type="Pfam" id="PF03413">
    <property type="entry name" value="PepSY"/>
    <property type="match status" value="1"/>
</dbReference>
<keyword evidence="4" id="KW-1185">Reference proteome</keyword>
<sequence>MRAAVRRCWLKVHLWLGLAAGLLFALLGLTGSVLVFYPELDGLLNPAIRVDRPAAPPSPDAVLARLHALHPERTGPWRIEMPPGPQRPLMVRYYNPPETAGRGFAPLMLTLDPHTLKETSRRFWGDYAVTWLYDLHYSLLLGQTGKDVVGYAGLVLLASLLSGMVLWWPSRARLAAALRPQLRPGAVRRTYDLHVLSGVYGGLVLIVLAFTGSVLGLPELARGGIEAFSPLTPFYRAPAGLVEEGAPMLSLDEAVAIARREFPQGELRWIETPGAAGKPISVRFHTPGEPGRRFPRAQVWIDPSSGAVLQVRDPRAGSAGDGFMAWMHPLHNGEAFGLGGRLLACIAGLLPAVMLVTGWLRWRQKRRAKARARGQAGEASARGLRSCT</sequence>
<organism evidence="3 4">
    <name type="scientific">Zoogloea dura</name>
    <dbReference type="NCBI Taxonomy" id="2728840"/>
    <lineage>
        <taxon>Bacteria</taxon>
        <taxon>Pseudomonadati</taxon>
        <taxon>Pseudomonadota</taxon>
        <taxon>Betaproteobacteria</taxon>
        <taxon>Rhodocyclales</taxon>
        <taxon>Zoogloeaceae</taxon>
        <taxon>Zoogloea</taxon>
    </lineage>
</organism>
<dbReference type="InterPro" id="IPR005625">
    <property type="entry name" value="PepSY-ass_TM"/>
</dbReference>
<comment type="caution">
    <text evidence="3">The sequence shown here is derived from an EMBL/GenBank/DDBJ whole genome shotgun (WGS) entry which is preliminary data.</text>
</comment>
<gene>
    <name evidence="3" type="ORF">HHL15_12915</name>
</gene>
<dbReference type="RefSeq" id="WP_169146189.1">
    <property type="nucleotide sequence ID" value="NZ_JABBGA010000009.1"/>
</dbReference>
<reference evidence="3 4" key="1">
    <citation type="submission" date="2020-04" db="EMBL/GenBank/DDBJ databases">
        <title>Zoogloea sp. G-4-1-14 isolated from soil.</title>
        <authorList>
            <person name="Dahal R.H."/>
        </authorList>
    </citation>
    <scope>NUCLEOTIDE SEQUENCE [LARGE SCALE GENOMIC DNA]</scope>
    <source>
        <strain evidence="3 4">G-4-1-14</strain>
    </source>
</reference>
<name>A0A848G5Q2_9RHOO</name>
<feature type="transmembrane region" description="Helical" evidence="1">
    <location>
        <begin position="338"/>
        <end position="360"/>
    </location>
</feature>
<dbReference type="AlphaFoldDB" id="A0A848G5Q2"/>
<dbReference type="PANTHER" id="PTHR34219">
    <property type="entry name" value="IRON-REGULATED INNER MEMBRANE PROTEIN-RELATED"/>
    <property type="match status" value="1"/>
</dbReference>
<dbReference type="EMBL" id="JABBGA010000009">
    <property type="protein sequence ID" value="NML26649.1"/>
    <property type="molecule type" value="Genomic_DNA"/>
</dbReference>
<keyword evidence="1" id="KW-1133">Transmembrane helix</keyword>
<accession>A0A848G5Q2</accession>
<protein>
    <submittedName>
        <fullName evidence="3">PepSY domain-containing protein</fullName>
    </submittedName>
</protein>
<proteinExistence type="predicted"/>